<proteinExistence type="predicted"/>
<name>A0ABR9D306_9GAMM</name>
<keyword evidence="2" id="KW-0396">Initiation factor</keyword>
<sequence>MEKFHFIALGKAGKYTAVMVPLPDKDANPCLAFIDWVNFTFKSHAFPLELETGHPAVSDDDYLHCLSARLYDVFGYGISHKLPSGQNFYKETWNMGIQNWGTVSIGGQRDSVLVTVKGQGLMAAKPGWEMRLYKFLRSIPGAKLTRVDYAADNFASETGMDDYLQLYHAGMFSLRGFPKVRQEGNWIRPDGKGRTLYLGSKESGKMLRIYEKGLQLANGFHELYPDWIRIELELGAKDRVIPLDSLLRPGQYLAGAYPALAKFHHVQKRVETFKNTAKSTVQRSVETTRHQFGKHIWMHSALFGADETIKMLTKGKEQLPKNINFDTHEQLAIDEFIHTEKPLVFEAGDIPLNIDTARGK</sequence>
<evidence type="ECO:0000313" key="2">
    <source>
        <dbReference type="EMBL" id="MBD9357496.1"/>
    </source>
</evidence>
<comment type="caution">
    <text evidence="2">The sequence shown here is derived from an EMBL/GenBank/DDBJ whole genome shotgun (WGS) entry which is preliminary data.</text>
</comment>
<keyword evidence="3" id="KW-1185">Reference proteome</keyword>
<keyword evidence="2" id="KW-0648">Protein biosynthesis</keyword>
<protein>
    <submittedName>
        <fullName evidence="2">Replication initiation factor domain-containing protein</fullName>
    </submittedName>
</protein>
<dbReference type="InterPro" id="IPR003491">
    <property type="entry name" value="REP-like_C"/>
</dbReference>
<dbReference type="EMBL" id="JACXSS010000001">
    <property type="protein sequence ID" value="MBD9357496.1"/>
    <property type="molecule type" value="Genomic_DNA"/>
</dbReference>
<feature type="domain" description="Replication initiation protein-like C-terminal" evidence="1">
    <location>
        <begin position="143"/>
        <end position="283"/>
    </location>
</feature>
<organism evidence="2 3">
    <name type="scientific">Methylomonas albis</name>
    <dbReference type="NCBI Taxonomy" id="1854563"/>
    <lineage>
        <taxon>Bacteria</taxon>
        <taxon>Pseudomonadati</taxon>
        <taxon>Pseudomonadota</taxon>
        <taxon>Gammaproteobacteria</taxon>
        <taxon>Methylococcales</taxon>
        <taxon>Methylococcaceae</taxon>
        <taxon>Methylomonas</taxon>
    </lineage>
</organism>
<dbReference type="GO" id="GO:0003743">
    <property type="term" value="F:translation initiation factor activity"/>
    <property type="evidence" value="ECO:0007669"/>
    <property type="project" value="UniProtKB-KW"/>
</dbReference>
<dbReference type="Pfam" id="PF02486">
    <property type="entry name" value="Rep_trans"/>
    <property type="match status" value="1"/>
</dbReference>
<reference evidence="2 3" key="1">
    <citation type="submission" date="2020-09" db="EMBL/GenBank/DDBJ databases">
        <title>Methylomonas albis sp. nov. and Methylomonas fluvii sp. nov.: Two cold-adapted methanotrophs from the River Elbe and an amended description of Methylovulum psychrotolerans strain Eb1.</title>
        <authorList>
            <person name="Bussmann I.K."/>
            <person name="Klings K.-W."/>
            <person name="Warnstedt J."/>
            <person name="Hoppert M."/>
            <person name="Saborowski A."/>
            <person name="Horn F."/>
            <person name="Liebner S."/>
        </authorList>
    </citation>
    <scope>NUCLEOTIDE SEQUENCE [LARGE SCALE GENOMIC DNA]</scope>
    <source>
        <strain evidence="2 3">EbA</strain>
    </source>
</reference>
<dbReference type="RefSeq" id="WP_192375771.1">
    <property type="nucleotide sequence ID" value="NZ_CAJHIV010000001.1"/>
</dbReference>
<accession>A0ABR9D306</accession>
<gene>
    <name evidence="2" type="ORF">IE877_16705</name>
</gene>
<evidence type="ECO:0000259" key="1">
    <source>
        <dbReference type="Pfam" id="PF02486"/>
    </source>
</evidence>
<evidence type="ECO:0000313" key="3">
    <source>
        <dbReference type="Proteomes" id="UP000652176"/>
    </source>
</evidence>
<dbReference type="Proteomes" id="UP000652176">
    <property type="component" value="Unassembled WGS sequence"/>
</dbReference>